<gene>
    <name evidence="1" type="ORF">JOC48_000838</name>
</gene>
<evidence type="ECO:0000313" key="1">
    <source>
        <dbReference type="EMBL" id="MBM7570360.1"/>
    </source>
</evidence>
<keyword evidence="2" id="KW-1185">Reference proteome</keyword>
<dbReference type="Proteomes" id="UP001296943">
    <property type="component" value="Unassembled WGS sequence"/>
</dbReference>
<name>A0ABS2MXE3_9BACI</name>
<accession>A0ABS2MXE3</accession>
<evidence type="ECO:0000313" key="2">
    <source>
        <dbReference type="Proteomes" id="UP001296943"/>
    </source>
</evidence>
<organism evidence="1 2">
    <name type="scientific">Aquibacillus albus</name>
    <dbReference type="NCBI Taxonomy" id="1168171"/>
    <lineage>
        <taxon>Bacteria</taxon>
        <taxon>Bacillati</taxon>
        <taxon>Bacillota</taxon>
        <taxon>Bacilli</taxon>
        <taxon>Bacillales</taxon>
        <taxon>Bacillaceae</taxon>
        <taxon>Aquibacillus</taxon>
    </lineage>
</organism>
<dbReference type="EMBL" id="JAFBDR010000003">
    <property type="protein sequence ID" value="MBM7570360.1"/>
    <property type="molecule type" value="Genomic_DNA"/>
</dbReference>
<proteinExistence type="predicted"/>
<sequence length="62" mass="7197">MYAVEIHKRKLASKRRGGGIHYPCIVHDLESTTEDITKFTFLLSYIDEFQATPNKTCNVDFF</sequence>
<reference evidence="1 2" key="1">
    <citation type="submission" date="2021-01" db="EMBL/GenBank/DDBJ databases">
        <title>Genomic Encyclopedia of Type Strains, Phase IV (KMG-IV): sequencing the most valuable type-strain genomes for metagenomic binning, comparative biology and taxonomic classification.</title>
        <authorList>
            <person name="Goeker M."/>
        </authorList>
    </citation>
    <scope>NUCLEOTIDE SEQUENCE [LARGE SCALE GENOMIC DNA]</scope>
    <source>
        <strain evidence="1 2">DSM 23711</strain>
    </source>
</reference>
<comment type="caution">
    <text evidence="1">The sequence shown here is derived from an EMBL/GenBank/DDBJ whole genome shotgun (WGS) entry which is preliminary data.</text>
</comment>
<protein>
    <submittedName>
        <fullName evidence="1">Uncharacterized protein</fullName>
    </submittedName>
</protein>